<dbReference type="InterPro" id="IPR013766">
    <property type="entry name" value="Thioredoxin_domain"/>
</dbReference>
<evidence type="ECO:0000256" key="5">
    <source>
        <dbReference type="ARBA" id="ARBA00022801"/>
    </source>
</evidence>
<dbReference type="CDD" id="cd03015">
    <property type="entry name" value="PRX_Typ2cys"/>
    <property type="match status" value="1"/>
</dbReference>
<dbReference type="GO" id="GO:0033554">
    <property type="term" value="P:cellular response to stress"/>
    <property type="evidence" value="ECO:0007669"/>
    <property type="project" value="TreeGrafter"/>
</dbReference>
<comment type="similarity">
    <text evidence="2">Belongs to the peroxiredoxin family. AhpC/Prx1 subfamily.</text>
</comment>
<name>A0AA36MKC8_9DINO</name>
<gene>
    <name evidence="13" type="ORF">EVOR1521_LOCUS4443</name>
</gene>
<protein>
    <recommendedName>
        <fullName evidence="9">mRNA 5'-phosphatase</fullName>
        <ecNumber evidence="9">3.6.1.74</ecNumber>
    </recommendedName>
</protein>
<evidence type="ECO:0000256" key="6">
    <source>
        <dbReference type="ARBA" id="ARBA00023002"/>
    </source>
</evidence>
<dbReference type="InterPro" id="IPR050217">
    <property type="entry name" value="Peroxiredoxin"/>
</dbReference>
<dbReference type="Pfam" id="PF02940">
    <property type="entry name" value="mRNA_triPase"/>
    <property type="match status" value="1"/>
</dbReference>
<keyword evidence="8" id="KW-0676">Redox-active center</keyword>
<keyword evidence="14" id="KW-1185">Reference proteome</keyword>
<feature type="region of interest" description="Disordered" evidence="11">
    <location>
        <begin position="119"/>
        <end position="141"/>
    </location>
</feature>
<evidence type="ECO:0000256" key="8">
    <source>
        <dbReference type="ARBA" id="ARBA00023284"/>
    </source>
</evidence>
<evidence type="ECO:0000313" key="13">
    <source>
        <dbReference type="EMBL" id="CAJ1375076.1"/>
    </source>
</evidence>
<evidence type="ECO:0000313" key="14">
    <source>
        <dbReference type="Proteomes" id="UP001178507"/>
    </source>
</evidence>
<comment type="subcellular location">
    <subcellularLocation>
        <location evidence="1">Cytoplasm</location>
    </subcellularLocation>
</comment>
<dbReference type="PANTHER" id="PTHR10681:SF128">
    <property type="entry name" value="THIOREDOXIN-DEPENDENT PEROXIDE REDUCTASE, MITOCHONDRIAL"/>
    <property type="match status" value="1"/>
</dbReference>
<keyword evidence="7" id="KW-1015">Disulfide bond</keyword>
<dbReference type="PROSITE" id="PS51352">
    <property type="entry name" value="THIOREDOXIN_2"/>
    <property type="match status" value="1"/>
</dbReference>
<evidence type="ECO:0000256" key="9">
    <source>
        <dbReference type="ARBA" id="ARBA00035028"/>
    </source>
</evidence>
<dbReference type="GO" id="GO:0042744">
    <property type="term" value="P:hydrogen peroxide catabolic process"/>
    <property type="evidence" value="ECO:0007669"/>
    <property type="project" value="TreeGrafter"/>
</dbReference>
<accession>A0AA36MKC8</accession>
<dbReference type="Proteomes" id="UP001178507">
    <property type="component" value="Unassembled WGS sequence"/>
</dbReference>
<dbReference type="GO" id="GO:0140818">
    <property type="term" value="F:mRNA 5'-triphosphate monophosphatase activity"/>
    <property type="evidence" value="ECO:0007669"/>
    <property type="project" value="UniProtKB-EC"/>
</dbReference>
<evidence type="ECO:0000256" key="7">
    <source>
        <dbReference type="ARBA" id="ARBA00023157"/>
    </source>
</evidence>
<dbReference type="Gene3D" id="3.20.100.10">
    <property type="entry name" value="mRNA triphosphatase Cet1-like"/>
    <property type="match status" value="1"/>
</dbReference>
<evidence type="ECO:0000256" key="1">
    <source>
        <dbReference type="ARBA" id="ARBA00004496"/>
    </source>
</evidence>
<evidence type="ECO:0000256" key="10">
    <source>
        <dbReference type="ARBA" id="ARBA00047740"/>
    </source>
</evidence>
<evidence type="ECO:0000256" key="11">
    <source>
        <dbReference type="SAM" id="MobiDB-lite"/>
    </source>
</evidence>
<dbReference type="GO" id="GO:0006979">
    <property type="term" value="P:response to oxidative stress"/>
    <property type="evidence" value="ECO:0007669"/>
    <property type="project" value="TreeGrafter"/>
</dbReference>
<dbReference type="PANTHER" id="PTHR10681">
    <property type="entry name" value="THIOREDOXIN PEROXIDASE"/>
    <property type="match status" value="1"/>
</dbReference>
<keyword evidence="3" id="KW-0963">Cytoplasm</keyword>
<dbReference type="InterPro" id="IPR036249">
    <property type="entry name" value="Thioredoxin-like_sf"/>
</dbReference>
<evidence type="ECO:0000256" key="3">
    <source>
        <dbReference type="ARBA" id="ARBA00022490"/>
    </source>
</evidence>
<dbReference type="GO" id="GO:0008379">
    <property type="term" value="F:thioredoxin peroxidase activity"/>
    <property type="evidence" value="ECO:0007669"/>
    <property type="project" value="TreeGrafter"/>
</dbReference>
<dbReference type="SUPFAM" id="SSF55154">
    <property type="entry name" value="CYTH-like phosphatases"/>
    <property type="match status" value="1"/>
</dbReference>
<dbReference type="EMBL" id="CAUJNA010000299">
    <property type="protein sequence ID" value="CAJ1375076.1"/>
    <property type="molecule type" value="Genomic_DNA"/>
</dbReference>
<dbReference type="InterPro" id="IPR004206">
    <property type="entry name" value="mRNA_triPase_Cet1"/>
</dbReference>
<dbReference type="GO" id="GO:0045454">
    <property type="term" value="P:cell redox homeostasis"/>
    <property type="evidence" value="ECO:0007669"/>
    <property type="project" value="TreeGrafter"/>
</dbReference>
<evidence type="ECO:0000256" key="4">
    <source>
        <dbReference type="ARBA" id="ARBA00022664"/>
    </source>
</evidence>
<comment type="caution">
    <text evidence="13">The sequence shown here is derived from an EMBL/GenBank/DDBJ whole genome shotgun (WGS) entry which is preliminary data.</text>
</comment>
<keyword evidence="5" id="KW-0378">Hydrolase</keyword>
<dbReference type="Gene3D" id="3.40.30.10">
    <property type="entry name" value="Glutaredoxin"/>
    <property type="match status" value="1"/>
</dbReference>
<dbReference type="FunFam" id="3.40.30.10:FF:000002">
    <property type="entry name" value="Alkyl hydroperoxide reductase C"/>
    <property type="match status" value="1"/>
</dbReference>
<dbReference type="Pfam" id="PF00578">
    <property type="entry name" value="AhpC-TSA"/>
    <property type="match status" value="1"/>
</dbReference>
<feature type="domain" description="Thioredoxin" evidence="12">
    <location>
        <begin position="425"/>
        <end position="582"/>
    </location>
</feature>
<keyword evidence="6" id="KW-0560">Oxidoreductase</keyword>
<sequence length="616" mass="68737">MAPLDVGPSTIFDARPSLVDPVVQELGRILEEHGPVPNAQIELELRLGVLRGSGAGASAARVDLPLGSEALLARCEAFPFRFQAGLPPETYAGLMHRLEVLRAEGLECSVRSEQLLDTLYDPPETGRTGGPMNRSQLRMTHRRDKDRWVPCRPVLKTRHEALDLFTGRLRPEKGGIFDLRAALSTEAPANKPKTEVRLKREKQRKVFDFRAWRVDFTAVRSSDQTSKELSYEVELELNSQILQKNLEAKMAGKPHQLWELLTDFLNAGRDLAVLAAEPRPLVLPPQLPPLPRGGEEAYRQQLQGKPEPVIGHYLYRLAESGWLQRKRQKTEKKAHRSAVKAHPDPSLGLWPALAVKSDAEAAEAVMAKPDSRRALVLVLLGVCLGSWLERSDAFVSLWSWTRQGPGRSSLSTRSRLDSKVARQATLVGSPAPAGPDDLQAIVEEDIEDIQLDSGRYVVLFFYPLDFTFVCPTEIMAFSDRIDEFKRRNTSIYGVSVDSVYSHLAWIQMPREEGGLGGLEYPLISDFHRKLATAFGVLSPEGVAYRALFIIDKEGIVQHATVNNLAFGRNVDEVLRTLDAIQYTQQNPDEVCPAGWQPGDKTMRPDFGGKREYFGES</sequence>
<dbReference type="InterPro" id="IPR033469">
    <property type="entry name" value="CYTH-like_dom_sf"/>
</dbReference>
<comment type="catalytic activity">
    <reaction evidence="10">
        <text>a 5'-end triphospho-ribonucleoside in mRNA + H2O = a 5'-end diphospho-ribonucleoside in mRNA + phosphate + H(+)</text>
        <dbReference type="Rhea" id="RHEA:67004"/>
        <dbReference type="Rhea" id="RHEA-COMP:17164"/>
        <dbReference type="Rhea" id="RHEA-COMP:17165"/>
        <dbReference type="ChEBI" id="CHEBI:15377"/>
        <dbReference type="ChEBI" id="CHEBI:15378"/>
        <dbReference type="ChEBI" id="CHEBI:43474"/>
        <dbReference type="ChEBI" id="CHEBI:167616"/>
        <dbReference type="ChEBI" id="CHEBI:167618"/>
        <dbReference type="EC" id="3.6.1.74"/>
    </reaction>
    <physiologicalReaction direction="left-to-right" evidence="10">
        <dbReference type="Rhea" id="RHEA:67005"/>
    </physiologicalReaction>
</comment>
<dbReference type="GO" id="GO:0006397">
    <property type="term" value="P:mRNA processing"/>
    <property type="evidence" value="ECO:0007669"/>
    <property type="project" value="UniProtKB-KW"/>
</dbReference>
<dbReference type="InterPro" id="IPR019479">
    <property type="entry name" value="Peroxiredoxin_C"/>
</dbReference>
<organism evidence="13 14">
    <name type="scientific">Effrenium voratum</name>
    <dbReference type="NCBI Taxonomy" id="2562239"/>
    <lineage>
        <taxon>Eukaryota</taxon>
        <taxon>Sar</taxon>
        <taxon>Alveolata</taxon>
        <taxon>Dinophyceae</taxon>
        <taxon>Suessiales</taxon>
        <taxon>Symbiodiniaceae</taxon>
        <taxon>Effrenium</taxon>
    </lineage>
</organism>
<dbReference type="EC" id="3.6.1.74" evidence="9"/>
<dbReference type="InterPro" id="IPR037009">
    <property type="entry name" value="mRNA_triPase_Cet1_sf"/>
</dbReference>
<dbReference type="SUPFAM" id="SSF52833">
    <property type="entry name" value="Thioredoxin-like"/>
    <property type="match status" value="1"/>
</dbReference>
<proteinExistence type="inferred from homology"/>
<evidence type="ECO:0000256" key="2">
    <source>
        <dbReference type="ARBA" id="ARBA00009796"/>
    </source>
</evidence>
<evidence type="ECO:0000259" key="12">
    <source>
        <dbReference type="PROSITE" id="PS51352"/>
    </source>
</evidence>
<dbReference type="GO" id="GO:0004651">
    <property type="term" value="F:polynucleotide 5'-phosphatase activity"/>
    <property type="evidence" value="ECO:0007669"/>
    <property type="project" value="InterPro"/>
</dbReference>
<dbReference type="Pfam" id="PF10417">
    <property type="entry name" value="1-cysPrx_C"/>
    <property type="match status" value="1"/>
</dbReference>
<dbReference type="CDD" id="cd07470">
    <property type="entry name" value="CYTH-like_mRNA_RTPase"/>
    <property type="match status" value="1"/>
</dbReference>
<dbReference type="AlphaFoldDB" id="A0AA36MKC8"/>
<dbReference type="GO" id="GO:0005737">
    <property type="term" value="C:cytoplasm"/>
    <property type="evidence" value="ECO:0007669"/>
    <property type="project" value="UniProtKB-SubCell"/>
</dbReference>
<dbReference type="InterPro" id="IPR000866">
    <property type="entry name" value="AhpC/TSA"/>
</dbReference>
<keyword evidence="4" id="KW-0507">mRNA processing</keyword>
<reference evidence="13" key="1">
    <citation type="submission" date="2023-08" db="EMBL/GenBank/DDBJ databases">
        <authorList>
            <person name="Chen Y."/>
            <person name="Shah S."/>
            <person name="Dougan E. K."/>
            <person name="Thang M."/>
            <person name="Chan C."/>
        </authorList>
    </citation>
    <scope>NUCLEOTIDE SEQUENCE</scope>
</reference>